<dbReference type="GO" id="GO:0016747">
    <property type="term" value="F:acyltransferase activity, transferring groups other than amino-acyl groups"/>
    <property type="evidence" value="ECO:0007669"/>
    <property type="project" value="InterPro"/>
</dbReference>
<dbReference type="InterPro" id="IPR000182">
    <property type="entry name" value="GNAT_dom"/>
</dbReference>
<dbReference type="SUPFAM" id="SSF55729">
    <property type="entry name" value="Acyl-CoA N-acyltransferases (Nat)"/>
    <property type="match status" value="1"/>
</dbReference>
<feature type="domain" description="N-acetyltransferase" evidence="3">
    <location>
        <begin position="10"/>
        <end position="168"/>
    </location>
</feature>
<dbReference type="InterPro" id="IPR050832">
    <property type="entry name" value="Bact_Acetyltransf"/>
</dbReference>
<organism evidence="4 5">
    <name type="scientific">Legionella quinlivanii</name>
    <dbReference type="NCBI Taxonomy" id="45073"/>
    <lineage>
        <taxon>Bacteria</taxon>
        <taxon>Pseudomonadati</taxon>
        <taxon>Pseudomonadota</taxon>
        <taxon>Gammaproteobacteria</taxon>
        <taxon>Legionellales</taxon>
        <taxon>Legionellaceae</taxon>
        <taxon>Legionella</taxon>
    </lineage>
</organism>
<evidence type="ECO:0000259" key="3">
    <source>
        <dbReference type="PROSITE" id="PS51186"/>
    </source>
</evidence>
<dbReference type="AlphaFoldDB" id="A0A0W0XPS5"/>
<keyword evidence="5" id="KW-1185">Reference proteome</keyword>
<gene>
    <name evidence="4" type="ORF">Lqui_2493</name>
</gene>
<dbReference type="InterPro" id="IPR016181">
    <property type="entry name" value="Acyl_CoA_acyltransferase"/>
</dbReference>
<accession>A0A0W0XPS5</accession>
<evidence type="ECO:0000256" key="1">
    <source>
        <dbReference type="ARBA" id="ARBA00022679"/>
    </source>
</evidence>
<dbReference type="STRING" id="45073.Lqui_2493"/>
<evidence type="ECO:0000256" key="2">
    <source>
        <dbReference type="ARBA" id="ARBA00023315"/>
    </source>
</evidence>
<dbReference type="RefSeq" id="WP_058508571.1">
    <property type="nucleotide sequence ID" value="NZ_CAAAIK010000008.1"/>
</dbReference>
<dbReference type="PANTHER" id="PTHR43877:SF2">
    <property type="entry name" value="AMINOALKYLPHOSPHONATE N-ACETYLTRANSFERASE-RELATED"/>
    <property type="match status" value="1"/>
</dbReference>
<keyword evidence="2 4" id="KW-0012">Acyltransferase</keyword>
<name>A0A0W0XPS5_9GAMM</name>
<dbReference type="PATRIC" id="fig|45073.5.peg.2637"/>
<dbReference type="OrthoDB" id="9803772at2"/>
<dbReference type="PROSITE" id="PS51186">
    <property type="entry name" value="GNAT"/>
    <property type="match status" value="1"/>
</dbReference>
<evidence type="ECO:0000313" key="4">
    <source>
        <dbReference type="EMBL" id="KTD46568.1"/>
    </source>
</evidence>
<sequence>MEKTLKHRSLSIRLLKPTDIPVIVESFIQSNWTEKPASTFEQYLNEQQKQERLIWVAYVENRFAGYVTLKWNSQYSGFKENNIPEIMDLNVLPAFRKLGIGSALMEKAEQEAASKYKTVGIGVGLYADYGSAQKLYINRGYIPDAKGITYNYQPTIPGKSYPLDDDLVLWFTKKLK</sequence>
<keyword evidence="1 4" id="KW-0808">Transferase</keyword>
<dbReference type="PANTHER" id="PTHR43877">
    <property type="entry name" value="AMINOALKYLPHOSPHONATE N-ACETYLTRANSFERASE-RELATED-RELATED"/>
    <property type="match status" value="1"/>
</dbReference>
<reference evidence="4 5" key="1">
    <citation type="submission" date="2015-11" db="EMBL/GenBank/DDBJ databases">
        <title>Genomic analysis of 38 Legionella species identifies large and diverse effector repertoires.</title>
        <authorList>
            <person name="Burstein D."/>
            <person name="Amaro F."/>
            <person name="Zusman T."/>
            <person name="Lifshitz Z."/>
            <person name="Cohen O."/>
            <person name="Gilbert J.A."/>
            <person name="Pupko T."/>
            <person name="Shuman H.A."/>
            <person name="Segal G."/>
        </authorList>
    </citation>
    <scope>NUCLEOTIDE SEQUENCE [LARGE SCALE GENOMIC DNA]</scope>
    <source>
        <strain evidence="4 5">CDC#1442-AUS-E</strain>
    </source>
</reference>
<protein>
    <submittedName>
        <fullName evidence="4">Acyl-CoA N-acyltransferase</fullName>
    </submittedName>
</protein>
<evidence type="ECO:0000313" key="5">
    <source>
        <dbReference type="Proteomes" id="UP000054618"/>
    </source>
</evidence>
<dbReference type="Gene3D" id="3.40.630.30">
    <property type="match status" value="1"/>
</dbReference>
<dbReference type="Proteomes" id="UP000054618">
    <property type="component" value="Unassembled WGS sequence"/>
</dbReference>
<dbReference type="EMBL" id="LNYS01000022">
    <property type="protein sequence ID" value="KTD46568.1"/>
    <property type="molecule type" value="Genomic_DNA"/>
</dbReference>
<proteinExistence type="predicted"/>
<comment type="caution">
    <text evidence="4">The sequence shown here is derived from an EMBL/GenBank/DDBJ whole genome shotgun (WGS) entry which is preliminary data.</text>
</comment>
<dbReference type="Pfam" id="PF00583">
    <property type="entry name" value="Acetyltransf_1"/>
    <property type="match status" value="1"/>
</dbReference>
<dbReference type="CDD" id="cd04301">
    <property type="entry name" value="NAT_SF"/>
    <property type="match status" value="1"/>
</dbReference>